<dbReference type="InterPro" id="IPR021562">
    <property type="entry name" value="DUF3007"/>
</dbReference>
<feature type="transmembrane region" description="Helical" evidence="2">
    <location>
        <begin position="71"/>
        <end position="92"/>
    </location>
</feature>
<dbReference type="Pfam" id="PF11460">
    <property type="entry name" value="DUF3007"/>
    <property type="match status" value="1"/>
</dbReference>
<evidence type="ECO:0008006" key="6">
    <source>
        <dbReference type="Google" id="ProtNLM"/>
    </source>
</evidence>
<dbReference type="KEGG" id="olu:OSTLU_27150"/>
<feature type="compositionally biased region" description="Basic and acidic residues" evidence="1">
    <location>
        <begin position="1"/>
        <end position="11"/>
    </location>
</feature>
<dbReference type="PANTHER" id="PTHR35734">
    <property type="entry name" value="OS01G0805200 PROTEIN"/>
    <property type="match status" value="1"/>
</dbReference>
<dbReference type="OrthoDB" id="5023at2759"/>
<evidence type="ECO:0000313" key="4">
    <source>
        <dbReference type="EMBL" id="ABP01206.1"/>
    </source>
</evidence>
<dbReference type="RefSeq" id="XP_001421107.1">
    <property type="nucleotide sequence ID" value="XM_001421070.1"/>
</dbReference>
<dbReference type="Gramene" id="ABP01206">
    <property type="protein sequence ID" value="ABP01206"/>
    <property type="gene ID" value="OSTLU_29759"/>
</dbReference>
<evidence type="ECO:0000256" key="2">
    <source>
        <dbReference type="SAM" id="Phobius"/>
    </source>
</evidence>
<reference evidence="3 5" key="1">
    <citation type="journal article" date="2007" name="Proc. Natl. Acad. Sci. U.S.A.">
        <title>The tiny eukaryote Ostreococcus provides genomic insights into the paradox of plankton speciation.</title>
        <authorList>
            <person name="Palenik B."/>
            <person name="Grimwood J."/>
            <person name="Aerts A."/>
            <person name="Rouze P."/>
            <person name="Salamov A."/>
            <person name="Putnam N."/>
            <person name="Dupont C."/>
            <person name="Jorgensen R."/>
            <person name="Derelle E."/>
            <person name="Rombauts S."/>
            <person name="Zhou K."/>
            <person name="Otillar R."/>
            <person name="Merchant S.S."/>
            <person name="Podell S."/>
            <person name="Gaasterland T."/>
            <person name="Napoli C."/>
            <person name="Gendler K."/>
            <person name="Manuell A."/>
            <person name="Tai V."/>
            <person name="Vallon O."/>
            <person name="Piganeau G."/>
            <person name="Jancek S."/>
            <person name="Heijde M."/>
            <person name="Jabbari K."/>
            <person name="Bowler C."/>
            <person name="Lohr M."/>
            <person name="Robbens S."/>
            <person name="Werner G."/>
            <person name="Dubchak I."/>
            <person name="Pazour G.J."/>
            <person name="Ren Q."/>
            <person name="Paulsen I."/>
            <person name="Delwiche C."/>
            <person name="Schmutz J."/>
            <person name="Rokhsar D."/>
            <person name="Van de Peer Y."/>
            <person name="Moreau H."/>
            <person name="Grigoriev I.V."/>
        </authorList>
    </citation>
    <scope>NUCLEOTIDE SEQUENCE [LARGE SCALE GENOMIC DNA]</scope>
    <source>
        <strain evidence="3 5">CCE9901</strain>
    </source>
</reference>
<feature type="region of interest" description="Disordered" evidence="1">
    <location>
        <begin position="1"/>
        <end position="27"/>
    </location>
</feature>
<dbReference type="Proteomes" id="UP000001568">
    <property type="component" value="Chromosome 13"/>
</dbReference>
<dbReference type="PANTHER" id="PTHR35734:SF1">
    <property type="entry name" value="OS01G0805200 PROTEIN"/>
    <property type="match status" value="1"/>
</dbReference>
<dbReference type="KEGG" id="olu:OSTLU_29759"/>
<dbReference type="GeneID" id="5005165"/>
<keyword evidence="2" id="KW-0812">Transmembrane</keyword>
<evidence type="ECO:0000313" key="3">
    <source>
        <dbReference type="EMBL" id="ABO99400.1"/>
    </source>
</evidence>
<dbReference type="OMA" id="MTYNQQL"/>
<keyword evidence="2" id="KW-0472">Membrane</keyword>
<dbReference type="Proteomes" id="UP000001568">
    <property type="component" value="Chromosome 21"/>
</dbReference>
<accession>A4S6K2</accession>
<dbReference type="STRING" id="436017.A4S6K2"/>
<keyword evidence="2" id="KW-1133">Transmembrane helix</keyword>
<dbReference type="AlphaFoldDB" id="A4S6K2"/>
<evidence type="ECO:0000313" key="5">
    <source>
        <dbReference type="Proteomes" id="UP000001568"/>
    </source>
</evidence>
<gene>
    <name evidence="3" type="ORF">OSTLU_27150</name>
    <name evidence="4" type="ORF">OSTLU_29759</name>
</gene>
<dbReference type="eggNOG" id="ENOG502S5FW">
    <property type="taxonomic scope" value="Eukaryota"/>
</dbReference>
<dbReference type="EMBL" id="CP000593">
    <property type="protein sequence ID" value="ABO99400.1"/>
    <property type="molecule type" value="Genomic_DNA"/>
</dbReference>
<keyword evidence="5" id="KW-1185">Reference proteome</keyword>
<feature type="transmembrane region" description="Helical" evidence="2">
    <location>
        <begin position="38"/>
        <end position="56"/>
    </location>
</feature>
<organism evidence="3 5">
    <name type="scientific">Ostreococcus lucimarinus (strain CCE9901)</name>
    <dbReference type="NCBI Taxonomy" id="436017"/>
    <lineage>
        <taxon>Eukaryota</taxon>
        <taxon>Viridiplantae</taxon>
        <taxon>Chlorophyta</taxon>
        <taxon>Mamiellophyceae</taxon>
        <taxon>Mamiellales</taxon>
        <taxon>Bathycoccaceae</taxon>
        <taxon>Ostreococcus</taxon>
    </lineage>
</organism>
<sequence length="132" mass="14625">MTTTRRLESPRVGKTTRTRATPADDEGDVPFGYTRADVMLIGTGVTGAGFAAYYGLQSFAGMDSTKAGNAVQLTFVLGLTLAWVGSYVMRVFNKDMTYAKQLKDYENAVMQKRLEEMPASELEKMMDELDEK</sequence>
<protein>
    <recommendedName>
        <fullName evidence="6">Transmembrane protein</fullName>
    </recommendedName>
</protein>
<dbReference type="RefSeq" id="XP_001422847.1">
    <property type="nucleotide sequence ID" value="XM_001422810.1"/>
</dbReference>
<dbReference type="GeneID" id="5006994"/>
<dbReference type="EMBL" id="CP000601">
    <property type="protein sequence ID" value="ABP01206.1"/>
    <property type="molecule type" value="Genomic_DNA"/>
</dbReference>
<proteinExistence type="predicted"/>
<dbReference type="HOGENOM" id="CLU_083153_2_0_1"/>
<evidence type="ECO:0000256" key="1">
    <source>
        <dbReference type="SAM" id="MobiDB-lite"/>
    </source>
</evidence>
<name>A4S6K2_OSTLU</name>
<dbReference type="Gramene" id="ABO99400">
    <property type="protein sequence ID" value="ABO99400"/>
    <property type="gene ID" value="OSTLU_27150"/>
</dbReference>